<accession>A0A0D9Y9G4</accession>
<reference evidence="2" key="3">
    <citation type="submission" date="2018-05" db="EMBL/GenBank/DDBJ databases">
        <title>OgluRS3 (Oryza glumaepatula Reference Sequence Version 3).</title>
        <authorList>
            <person name="Zhang J."/>
            <person name="Kudrna D."/>
            <person name="Lee S."/>
            <person name="Talag J."/>
            <person name="Welchert J."/>
            <person name="Wing R.A."/>
        </authorList>
    </citation>
    <scope>NUCLEOTIDE SEQUENCE [LARGE SCALE GENOMIC DNA]</scope>
</reference>
<dbReference type="HOGENOM" id="CLU_087116_0_0_1"/>
<evidence type="ECO:0000313" key="3">
    <source>
        <dbReference type="Proteomes" id="UP000026961"/>
    </source>
</evidence>
<reference evidence="2" key="2">
    <citation type="submission" date="2015-04" db="UniProtKB">
        <authorList>
            <consortium name="EnsemblPlants"/>
        </authorList>
    </citation>
    <scope>IDENTIFICATION</scope>
</reference>
<protein>
    <submittedName>
        <fullName evidence="2">Uncharacterized protein</fullName>
    </submittedName>
</protein>
<evidence type="ECO:0000256" key="1">
    <source>
        <dbReference type="SAM" id="MobiDB-lite"/>
    </source>
</evidence>
<sequence length="272" mass="29419">MGSISATPSYLHRDFRSHHRTKTSPAVLATTALEPLPATPPRRRISLTCHRRRVLLLPTHRHCIASSPSPPRRPPSHSPLLHCLLHTASALSSSSPTAVASSSSPSPAIARHCLADLLSQRHHQSRGGHHPRVPFAGSTVVVRSADGVNSATVVQLSIPNTCRAVLSTAAASSSFPPPPRCCASLTCHRCRRRVRLPITHRVVLRLADILSPRCHQSRDGHRRCHAAVVVRSSSTAPTPVVSSCPPTPAHPPSLDIPASYPNFRQRQRSRTT</sequence>
<name>A0A0D9Y9G4_9ORYZ</name>
<evidence type="ECO:0000313" key="2">
    <source>
        <dbReference type="EnsemblPlants" id="OGLUM01G20380.1"/>
    </source>
</evidence>
<reference evidence="2" key="1">
    <citation type="submission" date="2013-08" db="EMBL/GenBank/DDBJ databases">
        <title>Oryza genome evolution.</title>
        <authorList>
            <person name="Wing R.A."/>
            <person name="Panaud O."/>
            <person name="Oliveira A.C."/>
        </authorList>
    </citation>
    <scope>NUCLEOTIDE SEQUENCE</scope>
</reference>
<dbReference type="AlphaFoldDB" id="A0A0D9Y9G4"/>
<keyword evidence="3" id="KW-1185">Reference proteome</keyword>
<dbReference type="EnsemblPlants" id="OGLUM01G20380.1">
    <property type="protein sequence ID" value="OGLUM01G20380.1"/>
    <property type="gene ID" value="OGLUM01G20380"/>
</dbReference>
<dbReference type="Proteomes" id="UP000026961">
    <property type="component" value="Chromosome 1"/>
</dbReference>
<dbReference type="Gramene" id="OGLUM01G20380.1">
    <property type="protein sequence ID" value="OGLUM01G20380.1"/>
    <property type="gene ID" value="OGLUM01G20380"/>
</dbReference>
<proteinExistence type="predicted"/>
<feature type="region of interest" description="Disordered" evidence="1">
    <location>
        <begin position="1"/>
        <end position="26"/>
    </location>
</feature>
<feature type="region of interest" description="Disordered" evidence="1">
    <location>
        <begin position="236"/>
        <end position="272"/>
    </location>
</feature>
<organism evidence="2">
    <name type="scientific">Oryza glumipatula</name>
    <dbReference type="NCBI Taxonomy" id="40148"/>
    <lineage>
        <taxon>Eukaryota</taxon>
        <taxon>Viridiplantae</taxon>
        <taxon>Streptophyta</taxon>
        <taxon>Embryophyta</taxon>
        <taxon>Tracheophyta</taxon>
        <taxon>Spermatophyta</taxon>
        <taxon>Magnoliopsida</taxon>
        <taxon>Liliopsida</taxon>
        <taxon>Poales</taxon>
        <taxon>Poaceae</taxon>
        <taxon>BOP clade</taxon>
        <taxon>Oryzoideae</taxon>
        <taxon>Oryzeae</taxon>
        <taxon>Oryzinae</taxon>
        <taxon>Oryza</taxon>
    </lineage>
</organism>